<dbReference type="SMART" id="SM00220">
    <property type="entry name" value="S_TKc"/>
    <property type="match status" value="1"/>
</dbReference>
<dbReference type="InterPro" id="IPR011009">
    <property type="entry name" value="Kinase-like_dom_sf"/>
</dbReference>
<dbReference type="InterPro" id="IPR017441">
    <property type="entry name" value="Protein_kinase_ATP_BS"/>
</dbReference>
<dbReference type="PROSITE" id="PS50011">
    <property type="entry name" value="PROTEIN_KINASE_DOM"/>
    <property type="match status" value="1"/>
</dbReference>
<evidence type="ECO:0000256" key="7">
    <source>
        <dbReference type="PROSITE-ProRule" id="PRU10141"/>
    </source>
</evidence>
<evidence type="ECO:0000256" key="3">
    <source>
        <dbReference type="ARBA" id="ARBA00022679"/>
    </source>
</evidence>
<keyword evidence="4 7" id="KW-0547">Nucleotide-binding</keyword>
<dbReference type="Gene3D" id="1.10.510.10">
    <property type="entry name" value="Transferase(Phosphotransferase) domain 1"/>
    <property type="match status" value="1"/>
</dbReference>
<evidence type="ECO:0000313" key="11">
    <source>
        <dbReference type="Proteomes" id="UP000588112"/>
    </source>
</evidence>
<evidence type="ECO:0000256" key="6">
    <source>
        <dbReference type="ARBA" id="ARBA00022840"/>
    </source>
</evidence>
<feature type="domain" description="Protein kinase" evidence="9">
    <location>
        <begin position="18"/>
        <end position="273"/>
    </location>
</feature>
<dbReference type="GO" id="GO:0004674">
    <property type="term" value="F:protein serine/threonine kinase activity"/>
    <property type="evidence" value="ECO:0007669"/>
    <property type="project" value="UniProtKB-KW"/>
</dbReference>
<dbReference type="PANTHER" id="PTHR43289">
    <property type="entry name" value="MITOGEN-ACTIVATED PROTEIN KINASE KINASE KINASE 20-RELATED"/>
    <property type="match status" value="1"/>
</dbReference>
<dbReference type="CDD" id="cd14014">
    <property type="entry name" value="STKc_PknB_like"/>
    <property type="match status" value="1"/>
</dbReference>
<dbReference type="PROSITE" id="PS00107">
    <property type="entry name" value="PROTEIN_KINASE_ATP"/>
    <property type="match status" value="1"/>
</dbReference>
<evidence type="ECO:0000313" key="10">
    <source>
        <dbReference type="EMBL" id="MBB5630906.1"/>
    </source>
</evidence>
<dbReference type="RefSeq" id="WP_184617282.1">
    <property type="nucleotide sequence ID" value="NZ_BOOS01000050.1"/>
</dbReference>
<dbReference type="Proteomes" id="UP000588112">
    <property type="component" value="Unassembled WGS sequence"/>
</dbReference>
<keyword evidence="5 10" id="KW-0418">Kinase</keyword>
<protein>
    <recommendedName>
        <fullName evidence="1">non-specific serine/threonine protein kinase</fullName>
        <ecNumber evidence="1">2.7.11.1</ecNumber>
    </recommendedName>
</protein>
<organism evidence="10 11">
    <name type="scientific">Sphaerisporangium krabiense</name>
    <dbReference type="NCBI Taxonomy" id="763782"/>
    <lineage>
        <taxon>Bacteria</taxon>
        <taxon>Bacillati</taxon>
        <taxon>Actinomycetota</taxon>
        <taxon>Actinomycetes</taxon>
        <taxon>Streptosporangiales</taxon>
        <taxon>Streptosporangiaceae</taxon>
        <taxon>Sphaerisporangium</taxon>
    </lineage>
</organism>
<keyword evidence="3" id="KW-0808">Transferase</keyword>
<proteinExistence type="predicted"/>
<dbReference type="GO" id="GO:0005524">
    <property type="term" value="F:ATP binding"/>
    <property type="evidence" value="ECO:0007669"/>
    <property type="project" value="UniProtKB-UniRule"/>
</dbReference>
<accession>A0A7W9DTR7</accession>
<dbReference type="PROSITE" id="PS00108">
    <property type="entry name" value="PROTEIN_KINASE_ST"/>
    <property type="match status" value="1"/>
</dbReference>
<evidence type="ECO:0000256" key="4">
    <source>
        <dbReference type="ARBA" id="ARBA00022741"/>
    </source>
</evidence>
<dbReference type="SUPFAM" id="SSF56112">
    <property type="entry name" value="Protein kinase-like (PK-like)"/>
    <property type="match status" value="1"/>
</dbReference>
<comment type="caution">
    <text evidence="10">The sequence shown here is derived from an EMBL/GenBank/DDBJ whole genome shotgun (WGS) entry which is preliminary data.</text>
</comment>
<dbReference type="Pfam" id="PF00069">
    <property type="entry name" value="Pkinase"/>
    <property type="match status" value="1"/>
</dbReference>
<feature type="binding site" evidence="7">
    <location>
        <position position="47"/>
    </location>
    <ligand>
        <name>ATP</name>
        <dbReference type="ChEBI" id="CHEBI:30616"/>
    </ligand>
</feature>
<dbReference type="InterPro" id="IPR008271">
    <property type="entry name" value="Ser/Thr_kinase_AS"/>
</dbReference>
<dbReference type="Gene3D" id="3.30.200.20">
    <property type="entry name" value="Phosphorylase Kinase, domain 1"/>
    <property type="match status" value="1"/>
</dbReference>
<evidence type="ECO:0000256" key="2">
    <source>
        <dbReference type="ARBA" id="ARBA00022527"/>
    </source>
</evidence>
<dbReference type="PANTHER" id="PTHR43289:SF6">
    <property type="entry name" value="SERINE_THREONINE-PROTEIN KINASE NEKL-3"/>
    <property type="match status" value="1"/>
</dbReference>
<dbReference type="AlphaFoldDB" id="A0A7W9DTR7"/>
<keyword evidence="2 10" id="KW-0723">Serine/threonine-protein kinase</keyword>
<keyword evidence="6 7" id="KW-0067">ATP-binding</keyword>
<name>A0A7W9DTR7_9ACTN</name>
<evidence type="ECO:0000259" key="9">
    <source>
        <dbReference type="PROSITE" id="PS50011"/>
    </source>
</evidence>
<keyword evidence="11" id="KW-1185">Reference proteome</keyword>
<feature type="region of interest" description="Disordered" evidence="8">
    <location>
        <begin position="274"/>
        <end position="357"/>
    </location>
</feature>
<evidence type="ECO:0000256" key="8">
    <source>
        <dbReference type="SAM" id="MobiDB-lite"/>
    </source>
</evidence>
<dbReference type="Gene3D" id="1.10.220.30">
    <property type="match status" value="1"/>
</dbReference>
<dbReference type="EMBL" id="JACHBR010000002">
    <property type="protein sequence ID" value="MBB5630906.1"/>
    <property type="molecule type" value="Genomic_DNA"/>
</dbReference>
<dbReference type="SUPFAM" id="SSF158791">
    <property type="entry name" value="MgtE N-terminal domain-like"/>
    <property type="match status" value="2"/>
</dbReference>
<evidence type="ECO:0000256" key="5">
    <source>
        <dbReference type="ARBA" id="ARBA00022777"/>
    </source>
</evidence>
<dbReference type="EC" id="2.7.11.1" evidence="1"/>
<evidence type="ECO:0000256" key="1">
    <source>
        <dbReference type="ARBA" id="ARBA00012513"/>
    </source>
</evidence>
<gene>
    <name evidence="10" type="ORF">BJ981_006670</name>
</gene>
<feature type="compositionally biased region" description="Pro residues" evidence="8">
    <location>
        <begin position="282"/>
        <end position="339"/>
    </location>
</feature>
<sequence length="543" mass="56951">MTDRAAPPASARLLRNRYRLLLRLGSGGMGDVWLAADQVLGRQVAIKELVVADDGESLPVRRERALREARAAAGVEHPNVVEIYDVFEERGRPWIVMAYVKGRSLRALMDEGRMEERDLAKIGVRVLGALNAAHRADVLHRDVKPANILISEAGRVVLVDFGIAHVSGQSTLTSRNGFIGTVEFMAPERIRGHVLGPASDMWSLGVTFFWALEGYSPFGRGDALLTMRAILDEDPPKPVRPGPLADAVARLLHKDPERRMTGHELDLVLRSVIGGASRPRPRPGGPAVPPAAHPAARPSPPPPSPPPPSGPPGSGPPPAAEPPPSGRPAEPSPARPAGPPVARQRPRSPAPATPPVASGSAARYAAMAPETAGELLAEAEPRFAAGVLLALPGAKAAAVLGAVPPKAAAGMLTAMAHSPREAAAVLRLLAPAHAGRAVDYLDRSGAAALVGRVRPGEAARILAHAGPKTGAAVLDALAVNSVLVSLVEAMAERSVRRAGRVLAYVPPAKVATLLTSLPDELSRALLDALDPSARDRVRRHLGR</sequence>
<reference evidence="10 11" key="1">
    <citation type="submission" date="2020-08" db="EMBL/GenBank/DDBJ databases">
        <title>Sequencing the genomes of 1000 actinobacteria strains.</title>
        <authorList>
            <person name="Klenk H.-P."/>
        </authorList>
    </citation>
    <scope>NUCLEOTIDE SEQUENCE [LARGE SCALE GENOMIC DNA]</scope>
    <source>
        <strain evidence="10 11">DSM 45790</strain>
    </source>
</reference>
<dbReference type="InterPro" id="IPR000719">
    <property type="entry name" value="Prot_kinase_dom"/>
</dbReference>